<dbReference type="InterPro" id="IPR036412">
    <property type="entry name" value="HAD-like_sf"/>
</dbReference>
<dbReference type="PANTHER" id="PTHR42891:SF1">
    <property type="entry name" value="D-GLYCERO-BETA-D-MANNO-HEPTOSE-1,7-BISPHOSPHATE 7-PHOSPHATASE"/>
    <property type="match status" value="1"/>
</dbReference>
<dbReference type="NCBIfam" id="TIGR01656">
    <property type="entry name" value="Histidinol-ppas"/>
    <property type="match status" value="1"/>
</dbReference>
<feature type="binding site" evidence="12">
    <location>
        <position position="104"/>
    </location>
    <ligand>
        <name>Zn(2+)</name>
        <dbReference type="ChEBI" id="CHEBI:29105"/>
    </ligand>
</feature>
<dbReference type="InterPro" id="IPR006543">
    <property type="entry name" value="Histidinol-phos"/>
</dbReference>
<dbReference type="CDD" id="cd07503">
    <property type="entry name" value="HAD_HisB-N"/>
    <property type="match status" value="1"/>
</dbReference>
<feature type="site" description="Stabilizes the phosphoryl group" evidence="11">
    <location>
        <position position="50"/>
    </location>
</feature>
<keyword evidence="12" id="KW-0460">Magnesium</keyword>
<feature type="active site" description="Nucleophile" evidence="10">
    <location>
        <position position="8"/>
    </location>
</feature>
<dbReference type="Pfam" id="PF13242">
    <property type="entry name" value="Hydrolase_like"/>
    <property type="match status" value="1"/>
</dbReference>
<feature type="binding site" evidence="12">
    <location>
        <position position="8"/>
    </location>
    <ligand>
        <name>Mg(2+)</name>
        <dbReference type="ChEBI" id="CHEBI:18420"/>
    </ligand>
</feature>
<comment type="subcellular location">
    <subcellularLocation>
        <location evidence="1 9">Cytoplasm</location>
    </subcellularLocation>
</comment>
<organism evidence="13 14">
    <name type="scientific">Burkholderia stagnalis</name>
    <dbReference type="NCBI Taxonomy" id="1503054"/>
    <lineage>
        <taxon>Bacteria</taxon>
        <taxon>Pseudomonadati</taxon>
        <taxon>Pseudomonadota</taxon>
        <taxon>Betaproteobacteria</taxon>
        <taxon>Burkholderiales</taxon>
        <taxon>Burkholderiaceae</taxon>
        <taxon>Burkholderia</taxon>
        <taxon>Burkholderia cepacia complex</taxon>
    </lineage>
</organism>
<evidence type="ECO:0000256" key="10">
    <source>
        <dbReference type="PIRSR" id="PIRSR004682-1"/>
    </source>
</evidence>
<evidence type="ECO:0000256" key="3">
    <source>
        <dbReference type="ARBA" id="ARBA00022723"/>
    </source>
</evidence>
<evidence type="ECO:0000256" key="7">
    <source>
        <dbReference type="ARBA" id="ARBA00031828"/>
    </source>
</evidence>
<gene>
    <name evidence="13" type="primary">gmhB</name>
    <name evidence="13" type="ORF">F7R25_10420</name>
</gene>
<dbReference type="Proteomes" id="UP000473470">
    <property type="component" value="Unassembled WGS sequence"/>
</dbReference>
<dbReference type="AlphaFoldDB" id="A0A6L3MZ50"/>
<feature type="site" description="Contributes to substrate recognition" evidence="11">
    <location>
        <position position="107"/>
    </location>
</feature>
<dbReference type="SUPFAM" id="SSF56784">
    <property type="entry name" value="HAD-like"/>
    <property type="match status" value="1"/>
</dbReference>
<comment type="caution">
    <text evidence="13">The sequence shown here is derived from an EMBL/GenBank/DDBJ whole genome shotgun (WGS) entry which is preliminary data.</text>
</comment>
<dbReference type="InterPro" id="IPR023214">
    <property type="entry name" value="HAD_sf"/>
</dbReference>
<evidence type="ECO:0000256" key="11">
    <source>
        <dbReference type="PIRSR" id="PIRSR004682-3"/>
    </source>
</evidence>
<evidence type="ECO:0000313" key="14">
    <source>
        <dbReference type="Proteomes" id="UP000473470"/>
    </source>
</evidence>
<dbReference type="NCBIfam" id="NF006506">
    <property type="entry name" value="PRK08942.1"/>
    <property type="match status" value="1"/>
</dbReference>
<name>A0A6L3MZ50_9BURK</name>
<dbReference type="Gene3D" id="3.40.50.1000">
    <property type="entry name" value="HAD superfamily/HAD-like"/>
    <property type="match status" value="1"/>
</dbReference>
<evidence type="ECO:0000256" key="4">
    <source>
        <dbReference type="ARBA" id="ARBA00022801"/>
    </source>
</evidence>
<dbReference type="GO" id="GO:0005737">
    <property type="term" value="C:cytoplasm"/>
    <property type="evidence" value="ECO:0007669"/>
    <property type="project" value="UniProtKB-SubCell"/>
</dbReference>
<dbReference type="GO" id="GO:0005975">
    <property type="term" value="P:carbohydrate metabolic process"/>
    <property type="evidence" value="ECO:0007669"/>
    <property type="project" value="InterPro"/>
</dbReference>
<dbReference type="InterPro" id="IPR004446">
    <property type="entry name" value="Heptose_bisP_phosphatase"/>
</dbReference>
<sequence length="182" mass="20246">MTPALFLDRDGVVNVDTGYLHRPEDCRFVPGIFDLVRAANCAGYRVFVVTNQAGIGRGFYTEETFHVFTDWMVGEFAEQDAVIDKVYFCPHHPDAGVGAYKIHCDCRKPKPGMLFAARDEFDVDMSHSIMVGDNRTDIEAAQSAGVEHVFWLVDDAAAPIPPDGCRVVHSLEPIVETLDRRA</sequence>
<feature type="binding site" evidence="12">
    <location>
        <position position="10"/>
    </location>
    <ligand>
        <name>Mg(2+)</name>
        <dbReference type="ChEBI" id="CHEBI:18420"/>
    </ligand>
</feature>
<dbReference type="NCBIfam" id="TIGR00213">
    <property type="entry name" value="GmhB_yaeD"/>
    <property type="match status" value="1"/>
</dbReference>
<keyword evidence="5 12" id="KW-0862">Zinc</keyword>
<evidence type="ECO:0000256" key="1">
    <source>
        <dbReference type="ARBA" id="ARBA00004496"/>
    </source>
</evidence>
<dbReference type="NCBIfam" id="TIGR01662">
    <property type="entry name" value="HAD-SF-IIIA"/>
    <property type="match status" value="1"/>
</dbReference>
<evidence type="ECO:0000256" key="12">
    <source>
        <dbReference type="PIRSR" id="PIRSR004682-4"/>
    </source>
</evidence>
<keyword evidence="6 9" id="KW-0119">Carbohydrate metabolism</keyword>
<feature type="binding site" evidence="12">
    <location>
        <position position="106"/>
    </location>
    <ligand>
        <name>Zn(2+)</name>
        <dbReference type="ChEBI" id="CHEBI:29105"/>
    </ligand>
</feature>
<dbReference type="GO" id="GO:0016791">
    <property type="term" value="F:phosphatase activity"/>
    <property type="evidence" value="ECO:0007669"/>
    <property type="project" value="InterPro"/>
</dbReference>
<dbReference type="GO" id="GO:0046872">
    <property type="term" value="F:metal ion binding"/>
    <property type="evidence" value="ECO:0007669"/>
    <property type="project" value="UniProtKB-KW"/>
</dbReference>
<evidence type="ECO:0000256" key="8">
    <source>
        <dbReference type="ARBA" id="ARBA00061616"/>
    </source>
</evidence>
<accession>A0A6L3MZ50</accession>
<keyword evidence="4 9" id="KW-0378">Hydrolase</keyword>
<comment type="similarity">
    <text evidence="8 9">Belongs to the gmhB family.</text>
</comment>
<dbReference type="RefSeq" id="WP_063895671.1">
    <property type="nucleotide sequence ID" value="NZ_CABVPM010000014.1"/>
</dbReference>
<dbReference type="EC" id="3.1.3.-" evidence="9"/>
<dbReference type="FunFam" id="3.40.50.1000:FF:000037">
    <property type="entry name" value="D,D-heptose 1,7-bisphosphate phosphatase"/>
    <property type="match status" value="1"/>
</dbReference>
<keyword evidence="3 12" id="KW-0479">Metal-binding</keyword>
<reference evidence="13 14" key="1">
    <citation type="submission" date="2019-09" db="EMBL/GenBank/DDBJ databases">
        <title>Draft genome sequences of 48 bacterial type strains from the CCUG.</title>
        <authorList>
            <person name="Tunovic T."/>
            <person name="Pineiro-Iglesias B."/>
            <person name="Unosson C."/>
            <person name="Inganas E."/>
            <person name="Ohlen M."/>
            <person name="Cardew S."/>
            <person name="Jensie-Markopoulos S."/>
            <person name="Salva-Serra F."/>
            <person name="Jaen-Luchoro D."/>
            <person name="Karlsson R."/>
            <person name="Svensson-Stadler L."/>
            <person name="Chun J."/>
            <person name="Moore E."/>
        </authorList>
    </citation>
    <scope>NUCLEOTIDE SEQUENCE [LARGE SCALE GENOMIC DNA]</scope>
    <source>
        <strain evidence="13 14">CCUG 65686</strain>
    </source>
</reference>
<keyword evidence="2 9" id="KW-0963">Cytoplasm</keyword>
<proteinExistence type="inferred from homology"/>
<dbReference type="EMBL" id="VZOK01000012">
    <property type="protein sequence ID" value="KAB0638883.1"/>
    <property type="molecule type" value="Genomic_DNA"/>
</dbReference>
<feature type="binding site" evidence="12">
    <location>
        <position position="91"/>
    </location>
    <ligand>
        <name>Zn(2+)</name>
        <dbReference type="ChEBI" id="CHEBI:29105"/>
    </ligand>
</feature>
<evidence type="ECO:0000256" key="9">
    <source>
        <dbReference type="PIRNR" id="PIRNR004682"/>
    </source>
</evidence>
<feature type="site" description="Stabilizes the phosphoryl group" evidence="11">
    <location>
        <position position="108"/>
    </location>
</feature>
<comment type="cofactor">
    <cofactor evidence="12">
        <name>Mg(2+)</name>
        <dbReference type="ChEBI" id="CHEBI:18420"/>
    </cofactor>
</comment>
<evidence type="ECO:0000256" key="6">
    <source>
        <dbReference type="ARBA" id="ARBA00023277"/>
    </source>
</evidence>
<feature type="binding site" evidence="12">
    <location>
        <position position="89"/>
    </location>
    <ligand>
        <name>Zn(2+)</name>
        <dbReference type="ChEBI" id="CHEBI:29105"/>
    </ligand>
</feature>
<dbReference type="PIRSF" id="PIRSF004682">
    <property type="entry name" value="GmhB"/>
    <property type="match status" value="1"/>
</dbReference>
<protein>
    <recommendedName>
        <fullName evidence="7 9">D,D-heptose 1,7-bisphosphate phosphatase</fullName>
        <ecNumber evidence="9">3.1.3.-</ecNumber>
    </recommendedName>
</protein>
<evidence type="ECO:0000313" key="13">
    <source>
        <dbReference type="EMBL" id="KAB0638883.1"/>
    </source>
</evidence>
<dbReference type="PANTHER" id="PTHR42891">
    <property type="entry name" value="D-GLYCERO-BETA-D-MANNO-HEPTOSE-1,7-BISPHOSPHATE 7-PHOSPHATASE"/>
    <property type="match status" value="1"/>
</dbReference>
<evidence type="ECO:0000256" key="2">
    <source>
        <dbReference type="ARBA" id="ARBA00022490"/>
    </source>
</evidence>
<comment type="cofactor">
    <cofactor evidence="12">
        <name>Zn(2+)</name>
        <dbReference type="ChEBI" id="CHEBI:29105"/>
    </cofactor>
</comment>
<feature type="binding site" evidence="12">
    <location>
        <position position="133"/>
    </location>
    <ligand>
        <name>Mg(2+)</name>
        <dbReference type="ChEBI" id="CHEBI:18420"/>
    </ligand>
</feature>
<evidence type="ECO:0000256" key="5">
    <source>
        <dbReference type="ARBA" id="ARBA00022833"/>
    </source>
</evidence>
<dbReference type="InterPro" id="IPR006549">
    <property type="entry name" value="HAD-SF_hydro_IIIA"/>
</dbReference>
<feature type="active site" description="Proton donor" evidence="10">
    <location>
        <position position="10"/>
    </location>
</feature>